<dbReference type="Pfam" id="PF12973">
    <property type="entry name" value="Cupin_7"/>
    <property type="match status" value="1"/>
</dbReference>
<dbReference type="Proteomes" id="UP000541109">
    <property type="component" value="Unassembled WGS sequence"/>
</dbReference>
<dbReference type="Gene3D" id="1.10.10.1320">
    <property type="entry name" value="Anti-sigma factor, zinc-finger domain"/>
    <property type="match status" value="1"/>
</dbReference>
<dbReference type="InterPro" id="IPR014710">
    <property type="entry name" value="RmlC-like_jellyroll"/>
</dbReference>
<keyword evidence="3" id="KW-1185">Reference proteome</keyword>
<protein>
    <submittedName>
        <fullName evidence="2">Cupin domain-containing protein</fullName>
    </submittedName>
</protein>
<dbReference type="CDD" id="cd20301">
    <property type="entry name" value="cupin_ChrR"/>
    <property type="match status" value="1"/>
</dbReference>
<dbReference type="AlphaFoldDB" id="A0A839AC24"/>
<accession>A0A839AC24</accession>
<dbReference type="RefSeq" id="WP_182162840.1">
    <property type="nucleotide sequence ID" value="NZ_JACFXV010000043.1"/>
</dbReference>
<dbReference type="InterPro" id="IPR025979">
    <property type="entry name" value="ChrR-like_cupin_dom"/>
</dbReference>
<reference evidence="2 3" key="1">
    <citation type="submission" date="2020-07" db="EMBL/GenBank/DDBJ databases">
        <title>Stappia sp., F7233, whole genome shotgun sequencing project.</title>
        <authorList>
            <person name="Jiang S."/>
            <person name="Liu Z.W."/>
            <person name="Du Z.J."/>
        </authorList>
    </citation>
    <scope>NUCLEOTIDE SEQUENCE [LARGE SCALE GENOMIC DNA]</scope>
    <source>
        <strain evidence="2 3">F7233</strain>
    </source>
</reference>
<sequence>MAEEAPDFDSLLASYVAGSLVEPARVLVRSYLELNRENREFVRGLESMAGEMLDDIEPQPLEARNERLASILALEPEQLRDRKRGPEVGKDDLLPPSLRNFLGRGLNDLSWRTRLPGLKEHRLGEIDGCSVSLLWIRAGQAMPTHTHSGKELTLVLDGGFSDGIGHYLRGDVSFADDTVDHRPVADDDGDCLCFVVTEGDLRLTGPIGRFFAPFVRG</sequence>
<feature type="domain" description="ChrR-like cupin" evidence="1">
    <location>
        <begin position="107"/>
        <end position="197"/>
    </location>
</feature>
<dbReference type="InterPro" id="IPR012807">
    <property type="entry name" value="Anti-sigma_ChrR"/>
</dbReference>
<name>A0A839AC24_9HYPH</name>
<evidence type="ECO:0000259" key="1">
    <source>
        <dbReference type="Pfam" id="PF12973"/>
    </source>
</evidence>
<evidence type="ECO:0000313" key="2">
    <source>
        <dbReference type="EMBL" id="MBA5776437.1"/>
    </source>
</evidence>
<evidence type="ECO:0000313" key="3">
    <source>
        <dbReference type="Proteomes" id="UP000541109"/>
    </source>
</evidence>
<organism evidence="2 3">
    <name type="scientific">Stappia albiluteola</name>
    <dbReference type="NCBI Taxonomy" id="2758565"/>
    <lineage>
        <taxon>Bacteria</taxon>
        <taxon>Pseudomonadati</taxon>
        <taxon>Pseudomonadota</taxon>
        <taxon>Alphaproteobacteria</taxon>
        <taxon>Hyphomicrobiales</taxon>
        <taxon>Stappiaceae</taxon>
        <taxon>Stappia</taxon>
    </lineage>
</organism>
<dbReference type="NCBIfam" id="TIGR02451">
    <property type="entry name" value="anti_sig_ChrR"/>
    <property type="match status" value="1"/>
</dbReference>
<dbReference type="InterPro" id="IPR041916">
    <property type="entry name" value="Anti_sigma_zinc_sf"/>
</dbReference>
<dbReference type="SUPFAM" id="SSF51182">
    <property type="entry name" value="RmlC-like cupins"/>
    <property type="match status" value="1"/>
</dbReference>
<proteinExistence type="predicted"/>
<dbReference type="InterPro" id="IPR011051">
    <property type="entry name" value="RmlC_Cupin_sf"/>
</dbReference>
<dbReference type="EMBL" id="JACFXV010000043">
    <property type="protein sequence ID" value="MBA5776437.1"/>
    <property type="molecule type" value="Genomic_DNA"/>
</dbReference>
<comment type="caution">
    <text evidence="2">The sequence shown here is derived from an EMBL/GenBank/DDBJ whole genome shotgun (WGS) entry which is preliminary data.</text>
</comment>
<dbReference type="Gene3D" id="2.60.120.10">
    <property type="entry name" value="Jelly Rolls"/>
    <property type="match status" value="1"/>
</dbReference>
<gene>
    <name evidence="2" type="ORF">H2509_04765</name>
</gene>